<dbReference type="Proteomes" id="UP000754883">
    <property type="component" value="Unassembled WGS sequence"/>
</dbReference>
<dbReference type="EMBL" id="CABFNO020001301">
    <property type="protein sequence ID" value="CAG9979620.1"/>
    <property type="molecule type" value="Genomic_DNA"/>
</dbReference>
<feature type="compositionally biased region" description="Acidic residues" evidence="2">
    <location>
        <begin position="430"/>
        <end position="446"/>
    </location>
</feature>
<gene>
    <name evidence="4" type="ORF">CBYS24578_00005049</name>
</gene>
<dbReference type="AlphaFoldDB" id="A0A9N9U316"/>
<accession>A0A9N9U316</accession>
<dbReference type="PANTHER" id="PTHR12205:SF0">
    <property type="entry name" value="CENTROMERE_KINETOCHORE PROTEIN ZW10 HOMOLOG"/>
    <property type="match status" value="1"/>
</dbReference>
<organism evidence="4 5">
    <name type="scientific">Clonostachys byssicola</name>
    <dbReference type="NCBI Taxonomy" id="160290"/>
    <lineage>
        <taxon>Eukaryota</taxon>
        <taxon>Fungi</taxon>
        <taxon>Dikarya</taxon>
        <taxon>Ascomycota</taxon>
        <taxon>Pezizomycotina</taxon>
        <taxon>Sordariomycetes</taxon>
        <taxon>Hypocreomycetidae</taxon>
        <taxon>Hypocreales</taxon>
        <taxon>Bionectriaceae</taxon>
        <taxon>Clonostachys</taxon>
    </lineage>
</organism>
<protein>
    <recommendedName>
        <fullName evidence="3">ZW10 C-terminal helical domain-containing protein</fullName>
    </recommendedName>
</protein>
<dbReference type="GO" id="GO:0006888">
    <property type="term" value="P:endoplasmic reticulum to Golgi vesicle-mediated transport"/>
    <property type="evidence" value="ECO:0007669"/>
    <property type="project" value="TreeGrafter"/>
</dbReference>
<dbReference type="OrthoDB" id="534815at2759"/>
<name>A0A9N9U316_9HYPO</name>
<dbReference type="InterPro" id="IPR055148">
    <property type="entry name" value="ZW10_C_2"/>
</dbReference>
<feature type="compositionally biased region" description="Acidic residues" evidence="2">
    <location>
        <begin position="460"/>
        <end position="479"/>
    </location>
</feature>
<comment type="caution">
    <text evidence="4">The sequence shown here is derived from an EMBL/GenBank/DDBJ whole genome shotgun (WGS) entry which is preliminary data.</text>
</comment>
<proteinExistence type="predicted"/>
<evidence type="ECO:0000256" key="1">
    <source>
        <dbReference type="SAM" id="Coils"/>
    </source>
</evidence>
<feature type="compositionally biased region" description="Basic and acidic residues" evidence="2">
    <location>
        <begin position="480"/>
        <end position="491"/>
    </location>
</feature>
<dbReference type="GO" id="GO:0007094">
    <property type="term" value="P:mitotic spindle assembly checkpoint signaling"/>
    <property type="evidence" value="ECO:0007669"/>
    <property type="project" value="TreeGrafter"/>
</dbReference>
<dbReference type="GO" id="GO:0005737">
    <property type="term" value="C:cytoplasm"/>
    <property type="evidence" value="ECO:0007669"/>
    <property type="project" value="GOC"/>
</dbReference>
<feature type="region of interest" description="Disordered" evidence="2">
    <location>
        <begin position="414"/>
        <end position="534"/>
    </location>
</feature>
<dbReference type="GO" id="GO:1990423">
    <property type="term" value="C:RZZ complex"/>
    <property type="evidence" value="ECO:0007669"/>
    <property type="project" value="TreeGrafter"/>
</dbReference>
<reference evidence="4" key="1">
    <citation type="submission" date="2021-10" db="EMBL/GenBank/DDBJ databases">
        <authorList>
            <person name="Piombo E."/>
        </authorList>
    </citation>
    <scope>NUCLEOTIDE SEQUENCE</scope>
</reference>
<feature type="coiled-coil region" evidence="1">
    <location>
        <begin position="39"/>
        <end position="77"/>
    </location>
</feature>
<dbReference type="Gene3D" id="1.10.357.150">
    <property type="match status" value="1"/>
</dbReference>
<keyword evidence="5" id="KW-1185">Reference proteome</keyword>
<feature type="domain" description="ZW10 C-terminal helical" evidence="3">
    <location>
        <begin position="698"/>
        <end position="843"/>
    </location>
</feature>
<sequence length="852" mass="94473">MTEPQQLGDAVVAFALEGTFPDDVSSFPPVSTTELGPAIEILEKTKTELEAEIHTVNEETREEVSSWERNAKSLQEDIIRSKTIANEILRQSEAPEASGEAIEDAEEKAQFLNREVQYTQQLYGVLKGIQYVNQLLGDVEKASKERRILDSLRLLEKSWAAIDELGVSKTCRVMRLLDIRSFELKSEVHAVFDRVWKELVQVDIATGQVAIYNVLKDDQMTLADAVIGLKAYKEVAERMEQLWRNIDAAIVSPRMNKQAASLPKIQVSGDLMELDGRADHSIEALIADLKKMFTLLASKLPEDLLQSLCPFIMSDLVPKLIQDWLSPAIPTSLDHLAQFEQMIEETASLCRVLAENRYSGFEQIQNWVDNAPEKWLGKCRETALDTIRSSLAKGIGGSKPVEKVEKQMVSLSEGKELANTGAGATAETNDWGDDWGDEWNNEDDNATQEPKSTDQKANDEADGAEDDGAEAWGWDDDDGEKLSEETEKDASAYDEDESAEAWGWGEEDVAAKTPEKSPPSKSPRKPKGSSAPEETRELVLKETYHISSMPEPVLDLIFSILEDAAALSKDGAKYGHVASTAPGLFGLPTMALALFRAVSPHYYYLDGGGNMFLYNDALYLAERLATFSAEWKQRDDLTAQAKDLLAFQADVKSLQAFANRSYTNEMNVQKTVLRDLIGGSQSLTGQDEWEAAIESGTARIRAMAATWEPILARSVWSQAVGSLADALATKLITDVLEMPSIGQEEAYSIAKAIAKATELDDLFLPSRTSGAPPSDYEVPTTAQYAPSWLRLKYLSEVLQSNLNEVKYLWCDSELSLYFSLGEVVDLIEASFENNARTKSTIREIQAKPEPFR</sequence>
<evidence type="ECO:0000313" key="4">
    <source>
        <dbReference type="EMBL" id="CAG9979620.1"/>
    </source>
</evidence>
<feature type="compositionally biased region" description="Low complexity" evidence="2">
    <location>
        <begin position="418"/>
        <end position="429"/>
    </location>
</feature>
<dbReference type="InterPro" id="IPR046362">
    <property type="entry name" value="Zw10/DSL1_C_sf"/>
</dbReference>
<evidence type="ECO:0000259" key="3">
    <source>
        <dbReference type="Pfam" id="PF22766"/>
    </source>
</evidence>
<evidence type="ECO:0000313" key="5">
    <source>
        <dbReference type="Proteomes" id="UP000754883"/>
    </source>
</evidence>
<dbReference type="PANTHER" id="PTHR12205">
    <property type="entry name" value="CENTROMERE/KINETOCHORE PROTEIN ZW10"/>
    <property type="match status" value="1"/>
</dbReference>
<dbReference type="Pfam" id="PF22766">
    <property type="entry name" value="ZW10_C2"/>
    <property type="match status" value="1"/>
</dbReference>
<evidence type="ECO:0000256" key="2">
    <source>
        <dbReference type="SAM" id="MobiDB-lite"/>
    </source>
</evidence>
<keyword evidence="1" id="KW-0175">Coiled coil</keyword>